<dbReference type="eggNOG" id="KOG1215">
    <property type="taxonomic scope" value="Eukaryota"/>
</dbReference>
<feature type="transmembrane region" description="Helical" evidence="36">
    <location>
        <begin position="566"/>
        <end position="586"/>
    </location>
</feature>
<dbReference type="InterPro" id="IPR000033">
    <property type="entry name" value="LDLR_classB_rpt"/>
</dbReference>
<dbReference type="SUPFAM" id="SSF48403">
    <property type="entry name" value="Ankyrin repeat"/>
    <property type="match status" value="1"/>
</dbReference>
<feature type="transmembrane region" description="Helical" evidence="36">
    <location>
        <begin position="440"/>
        <end position="460"/>
    </location>
</feature>
<feature type="domain" description="FCP1 homology" evidence="39">
    <location>
        <begin position="151"/>
        <end position="309"/>
    </location>
</feature>
<dbReference type="EMBL" id="JH431865">
    <property type="status" value="NOT_ANNOTATED_CDS"/>
    <property type="molecule type" value="Genomic_DNA"/>
</dbReference>
<feature type="transmembrane region" description="Helical" evidence="36">
    <location>
        <begin position="2598"/>
        <end position="2619"/>
    </location>
</feature>
<feature type="transmembrane region" description="Helical" evidence="36">
    <location>
        <begin position="725"/>
        <end position="746"/>
    </location>
</feature>
<dbReference type="Gene3D" id="2.10.25.10">
    <property type="entry name" value="Laminin"/>
    <property type="match status" value="2"/>
</dbReference>
<dbReference type="FunFam" id="1.20.1250.20:FF:000379">
    <property type="entry name" value="Uncharacterized protein, isoform A"/>
    <property type="match status" value="1"/>
</dbReference>
<dbReference type="EC" id="2.3.2.31" evidence="6"/>
<feature type="repeat" description="LDL-receptor class B" evidence="33">
    <location>
        <begin position="3075"/>
        <end position="3116"/>
    </location>
</feature>
<dbReference type="Pfam" id="PF00058">
    <property type="entry name" value="Ldl_recept_b"/>
    <property type="match status" value="1"/>
</dbReference>
<dbReference type="InterPro" id="IPR013083">
    <property type="entry name" value="Znf_RING/FYVE/PHD"/>
</dbReference>
<feature type="transmembrane region" description="Helical" evidence="36">
    <location>
        <begin position="1869"/>
        <end position="1890"/>
    </location>
</feature>
<dbReference type="InterPro" id="IPR001841">
    <property type="entry name" value="Znf_RING"/>
</dbReference>
<dbReference type="Gene3D" id="3.30.40.10">
    <property type="entry name" value="Zinc/RING finger domain, C3HC4 (zinc finger)"/>
    <property type="match status" value="1"/>
</dbReference>
<evidence type="ECO:0000256" key="21">
    <source>
        <dbReference type="ARBA" id="ARBA00022989"/>
    </source>
</evidence>
<keyword evidence="42" id="KW-1185">Reference proteome</keyword>
<dbReference type="InterPro" id="IPR002867">
    <property type="entry name" value="IBR_dom"/>
</dbReference>
<feature type="transmembrane region" description="Helical" evidence="36">
    <location>
        <begin position="1033"/>
        <end position="1053"/>
    </location>
</feature>
<dbReference type="Gene3D" id="1.20.120.1750">
    <property type="match status" value="1"/>
</dbReference>
<dbReference type="SMART" id="SM00135">
    <property type="entry name" value="LY"/>
    <property type="match status" value="4"/>
</dbReference>
<feature type="transmembrane region" description="Helical" evidence="36">
    <location>
        <begin position="2567"/>
        <end position="2586"/>
    </location>
</feature>
<dbReference type="SFLD" id="SFLDG01124">
    <property type="entry name" value="C0.1:_RNA_Pol_CTD_Phosphatase"/>
    <property type="match status" value="1"/>
</dbReference>
<dbReference type="PROSITE" id="PS51873">
    <property type="entry name" value="TRIAD"/>
    <property type="match status" value="1"/>
</dbReference>
<feature type="transmembrane region" description="Helical" evidence="36">
    <location>
        <begin position="2361"/>
        <end position="2382"/>
    </location>
</feature>
<keyword evidence="10" id="KW-0808">Transferase</keyword>
<dbReference type="Pfam" id="PF01485">
    <property type="entry name" value="IBR"/>
    <property type="match status" value="1"/>
</dbReference>
<evidence type="ECO:0000313" key="41">
    <source>
        <dbReference type="EnsemblMetazoa" id="SMAR008886-PA"/>
    </source>
</evidence>
<comment type="catalytic activity">
    <reaction evidence="1">
        <text>[E2 ubiquitin-conjugating enzyme]-S-ubiquitinyl-L-cysteine + [acceptor protein]-L-lysine = [E2 ubiquitin-conjugating enzyme]-L-cysteine + [acceptor protein]-N(6)-ubiquitinyl-L-lysine.</text>
        <dbReference type="EC" id="2.3.2.31"/>
    </reaction>
</comment>
<feature type="transmembrane region" description="Helical" evidence="36">
    <location>
        <begin position="496"/>
        <end position="515"/>
    </location>
</feature>
<evidence type="ECO:0000256" key="18">
    <source>
        <dbReference type="ARBA" id="ARBA00022833"/>
    </source>
</evidence>
<comment type="similarity">
    <text evidence="5 34">Belongs to the major facilitator superfamily. Proton-dependent oligopeptide transporter (POT/PTR) (TC 2.A.17) family.</text>
</comment>
<keyword evidence="11 34" id="KW-0812">Transmembrane</keyword>
<dbReference type="FunFam" id="3.30.40.10:FF:000051">
    <property type="entry name" value="RBR-type E3 ubiquitin transferase"/>
    <property type="match status" value="1"/>
</dbReference>
<keyword evidence="16" id="KW-0833">Ubl conjugation pathway</keyword>
<evidence type="ECO:0000256" key="31">
    <source>
        <dbReference type="PROSITE-ProRule" id="PRU00076"/>
    </source>
</evidence>
<accession>T1J5I4</accession>
<dbReference type="Pfam" id="PF22191">
    <property type="entry name" value="IBR_1"/>
    <property type="match status" value="1"/>
</dbReference>
<dbReference type="SUPFAM" id="SSF63825">
    <property type="entry name" value="YWTD domain"/>
    <property type="match status" value="2"/>
</dbReference>
<keyword evidence="18" id="KW-0862">Zinc</keyword>
<dbReference type="Pfam" id="PF12796">
    <property type="entry name" value="Ank_2"/>
    <property type="match status" value="1"/>
</dbReference>
<dbReference type="FunFam" id="1.20.120.1750:FF:000003">
    <property type="entry name" value="RBR-type E3 ubiquitin transferase"/>
    <property type="match status" value="1"/>
</dbReference>
<dbReference type="NCBIfam" id="TIGR02251">
    <property type="entry name" value="HIF-SF_euk"/>
    <property type="match status" value="1"/>
</dbReference>
<dbReference type="InterPro" id="IPR036259">
    <property type="entry name" value="MFS_trans_sf"/>
</dbReference>
<evidence type="ECO:0000256" key="2">
    <source>
        <dbReference type="ARBA" id="ARBA00004141"/>
    </source>
</evidence>
<feature type="transmembrane region" description="Helical" evidence="36">
    <location>
        <begin position="2277"/>
        <end position="2296"/>
    </location>
</feature>
<dbReference type="eggNOG" id="KOG1605">
    <property type="taxonomic scope" value="Eukaryota"/>
</dbReference>
<dbReference type="InterPro" id="IPR018456">
    <property type="entry name" value="PTR2_symporter_CS"/>
</dbReference>
<dbReference type="SFLD" id="SFLDS00003">
    <property type="entry name" value="Haloacid_Dehalogenase"/>
    <property type="match status" value="1"/>
</dbReference>
<dbReference type="GO" id="GO:0061630">
    <property type="term" value="F:ubiquitin protein ligase activity"/>
    <property type="evidence" value="ECO:0007669"/>
    <property type="project" value="UniProtKB-EC"/>
</dbReference>
<feature type="transmembrane region" description="Helical" evidence="36">
    <location>
        <begin position="2511"/>
        <end position="2531"/>
    </location>
</feature>
<evidence type="ECO:0000256" key="36">
    <source>
        <dbReference type="SAM" id="Phobius"/>
    </source>
</evidence>
<dbReference type="CDD" id="cd20346">
    <property type="entry name" value="BRcat_RBR_ANKIB1"/>
    <property type="match status" value="1"/>
</dbReference>
<dbReference type="GO" id="GO:0022857">
    <property type="term" value="F:transmembrane transporter activity"/>
    <property type="evidence" value="ECO:0007669"/>
    <property type="project" value="InterPro"/>
</dbReference>
<feature type="transmembrane region" description="Helical" evidence="36">
    <location>
        <begin position="2403"/>
        <end position="2424"/>
    </location>
</feature>
<name>T1J5I4_STRMM</name>
<feature type="transmembrane region" description="Helical" evidence="36">
    <location>
        <begin position="1196"/>
        <end position="1215"/>
    </location>
</feature>
<evidence type="ECO:0000256" key="23">
    <source>
        <dbReference type="ARBA" id="ARBA00023157"/>
    </source>
</evidence>
<dbReference type="InterPro" id="IPR036770">
    <property type="entry name" value="Ankyrin_rpt-contain_sf"/>
</dbReference>
<dbReference type="Pfam" id="PF03031">
    <property type="entry name" value="NIF"/>
    <property type="match status" value="1"/>
</dbReference>
<evidence type="ECO:0000259" key="40">
    <source>
        <dbReference type="PROSITE" id="PS51873"/>
    </source>
</evidence>
<evidence type="ECO:0000256" key="4">
    <source>
        <dbReference type="ARBA" id="ARBA00004906"/>
    </source>
</evidence>
<feature type="transmembrane region" description="Helical" evidence="36">
    <location>
        <begin position="1293"/>
        <end position="1315"/>
    </location>
</feature>
<dbReference type="InterPro" id="IPR004274">
    <property type="entry name" value="FCP1_dom"/>
</dbReference>
<evidence type="ECO:0000256" key="27">
    <source>
        <dbReference type="ARBA" id="ARBA00078114"/>
    </source>
</evidence>
<feature type="active site" description="Proton donor" evidence="28">
    <location>
        <position position="163"/>
    </location>
</feature>
<dbReference type="InterPro" id="IPR002110">
    <property type="entry name" value="Ankyrin_rpt"/>
</dbReference>
<dbReference type="GO" id="GO:0006857">
    <property type="term" value="P:oligopeptide transport"/>
    <property type="evidence" value="ECO:0007669"/>
    <property type="project" value="InterPro"/>
</dbReference>
<dbReference type="InterPro" id="IPR036412">
    <property type="entry name" value="HAD-like_sf"/>
</dbReference>
<feature type="transmembrane region" description="Helical" evidence="36">
    <location>
        <begin position="2436"/>
        <end position="2456"/>
    </location>
</feature>
<dbReference type="SUPFAM" id="SSF56784">
    <property type="entry name" value="HAD-like"/>
    <property type="match status" value="1"/>
</dbReference>
<dbReference type="FunFam" id="1.20.1250.20:FF:000049">
    <property type="entry name" value="Solute carrier family 15 member 2"/>
    <property type="match status" value="3"/>
</dbReference>
<dbReference type="GO" id="GO:0031090">
    <property type="term" value="C:organelle membrane"/>
    <property type="evidence" value="ECO:0007669"/>
    <property type="project" value="UniProtKB-ARBA"/>
</dbReference>
<dbReference type="PROSITE" id="PS51120">
    <property type="entry name" value="LDLRB"/>
    <property type="match status" value="2"/>
</dbReference>
<evidence type="ECO:0000313" key="42">
    <source>
        <dbReference type="Proteomes" id="UP000014500"/>
    </source>
</evidence>
<evidence type="ECO:0000256" key="25">
    <source>
        <dbReference type="ARBA" id="ARBA00038342"/>
    </source>
</evidence>
<reference evidence="41" key="2">
    <citation type="submission" date="2015-02" db="UniProtKB">
        <authorList>
            <consortium name="EnsemblMetazoa"/>
        </authorList>
    </citation>
    <scope>IDENTIFICATION</scope>
</reference>
<dbReference type="GO" id="GO:0008420">
    <property type="term" value="F:RNA polymerase II CTD heptapeptide repeat phosphatase activity"/>
    <property type="evidence" value="ECO:0007669"/>
    <property type="project" value="InterPro"/>
</dbReference>
<dbReference type="HOGENOM" id="CLU_223352_0_0_1"/>
<evidence type="ECO:0000256" key="15">
    <source>
        <dbReference type="ARBA" id="ARBA00022771"/>
    </source>
</evidence>
<feature type="transmembrane region" description="Helical" evidence="36">
    <location>
        <begin position="1633"/>
        <end position="1654"/>
    </location>
</feature>
<dbReference type="CDD" id="cd07521">
    <property type="entry name" value="HAD_FCP1-like"/>
    <property type="match status" value="1"/>
</dbReference>
<feature type="transmembrane region" description="Helical" evidence="36">
    <location>
        <begin position="2193"/>
        <end position="2214"/>
    </location>
</feature>
<evidence type="ECO:0000256" key="5">
    <source>
        <dbReference type="ARBA" id="ARBA00005982"/>
    </source>
</evidence>
<proteinExistence type="inferred from homology"/>
<dbReference type="SMART" id="SM00248">
    <property type="entry name" value="ANK"/>
    <property type="match status" value="3"/>
</dbReference>
<keyword evidence="20" id="KW-0653">Protein transport</keyword>
<feature type="compositionally biased region" description="Low complexity" evidence="35">
    <location>
        <begin position="4604"/>
        <end position="4614"/>
    </location>
</feature>
<evidence type="ECO:0000256" key="16">
    <source>
        <dbReference type="ARBA" id="ARBA00022786"/>
    </source>
</evidence>
<feature type="transmembrane region" description="Helical" evidence="36">
    <location>
        <begin position="1221"/>
        <end position="1242"/>
    </location>
</feature>
<feature type="transmembrane region" description="Helical" evidence="36">
    <location>
        <begin position="1836"/>
        <end position="1857"/>
    </location>
</feature>
<comment type="similarity">
    <text evidence="25">Belongs to the RBR family. RNF144 subfamily.</text>
</comment>
<reference evidence="42" key="1">
    <citation type="submission" date="2011-05" db="EMBL/GenBank/DDBJ databases">
        <authorList>
            <person name="Richards S.R."/>
            <person name="Qu J."/>
            <person name="Jiang H."/>
            <person name="Jhangiani S.N."/>
            <person name="Agravi P."/>
            <person name="Goodspeed R."/>
            <person name="Gross S."/>
            <person name="Mandapat C."/>
            <person name="Jackson L."/>
            <person name="Mathew T."/>
            <person name="Pu L."/>
            <person name="Thornton R."/>
            <person name="Saada N."/>
            <person name="Wilczek-Boney K.B."/>
            <person name="Lee S."/>
            <person name="Kovar C."/>
            <person name="Wu Y."/>
            <person name="Scherer S.E."/>
            <person name="Worley K.C."/>
            <person name="Muzny D.M."/>
            <person name="Gibbs R."/>
        </authorList>
    </citation>
    <scope>NUCLEOTIDE SEQUENCE</scope>
    <source>
        <strain evidence="42">Brora</strain>
    </source>
</reference>
<feature type="transmembrane region" description="Helical" evidence="36">
    <location>
        <begin position="2308"/>
        <end position="2327"/>
    </location>
</feature>
<feature type="transmembrane region" description="Helical" evidence="36">
    <location>
        <begin position="675"/>
        <end position="693"/>
    </location>
</feature>
<feature type="transmembrane region" description="Helical" evidence="36">
    <location>
        <begin position="1065"/>
        <end position="1087"/>
    </location>
</feature>
<protein>
    <recommendedName>
        <fullName evidence="27">Oligopeptide transporter 1</fullName>
        <ecNumber evidence="6">2.3.2.31</ecNumber>
        <ecNumber evidence="7">3.1.3.16</ecNumber>
    </recommendedName>
</protein>
<comment type="catalytic activity">
    <reaction evidence="26">
        <text>O-phospho-L-seryl-[protein] + H2O = L-seryl-[protein] + phosphate</text>
        <dbReference type="Rhea" id="RHEA:20629"/>
        <dbReference type="Rhea" id="RHEA-COMP:9863"/>
        <dbReference type="Rhea" id="RHEA-COMP:11604"/>
        <dbReference type="ChEBI" id="CHEBI:15377"/>
        <dbReference type="ChEBI" id="CHEBI:29999"/>
        <dbReference type="ChEBI" id="CHEBI:43474"/>
        <dbReference type="ChEBI" id="CHEBI:83421"/>
        <dbReference type="EC" id="3.1.3.16"/>
    </reaction>
</comment>
<dbReference type="InterPro" id="IPR000109">
    <property type="entry name" value="POT_fam"/>
</dbReference>
<keyword evidence="22 36" id="KW-0472">Membrane</keyword>
<dbReference type="GO" id="GO:0005737">
    <property type="term" value="C:cytoplasm"/>
    <property type="evidence" value="ECO:0007669"/>
    <property type="project" value="UniProtKB-ARBA"/>
</dbReference>
<feature type="region of interest" description="Disordered" evidence="35">
    <location>
        <begin position="4591"/>
        <end position="4614"/>
    </location>
</feature>
<keyword evidence="17" id="KW-0378">Hydrolase</keyword>
<dbReference type="FunFam" id="1.25.40.20:FF:000040">
    <property type="entry name" value="RBR-type E3 ubiquitin transferase"/>
    <property type="match status" value="1"/>
</dbReference>
<dbReference type="FunFam" id="3.40.50.1000:FF:000013">
    <property type="entry name" value="Carboxy-terminal domain RNA polymerase II polypeptide A small"/>
    <property type="match status" value="1"/>
</dbReference>
<evidence type="ECO:0000256" key="33">
    <source>
        <dbReference type="PROSITE-ProRule" id="PRU00461"/>
    </source>
</evidence>
<evidence type="ECO:0000256" key="9">
    <source>
        <dbReference type="ARBA" id="ARBA00022536"/>
    </source>
</evidence>
<feature type="domain" description="RING-type" evidence="38">
    <location>
        <begin position="4039"/>
        <end position="4084"/>
    </location>
</feature>
<sequence length="4987" mass="562419">MNKHKKHRVLAFNPNQKAVDKTAPLVARSFYFHPVRKTIVGNLVHGVGGSSMDSTSIITQVSRDEEPLGTFPPEKGSKKFFHKWKQADDPLSEGCNNSSKKSRNRDNFFRSLLCCFGVPAHQNSHGHGSDETYQCSPKIQGKYLLSSIRHQDMHKKCMVIDLDETLVHSSFKPISNADFIVHVEMDGTIHQVYVLKRPYVDEFLKKMGELYECVLFTASLAKYADPVADLLDRWGVFRARLFRESCVFHRGNYVKDLGRLGRDLHKVVIVDNSPASYIFHPDNAVPVASWFDDMSDTELLDLIPFFESLSKVNNVYRVLRNSNNPHQSVHPNQLLLPPLANGNGAQNGPSPTTITEIYHTAYVSRCRQQQVVISFRKYQGNVKNRRIMDVFQGKELKNGLIISPKQTRLISRDTEAENGEKVTYPKSVFFIMGNEFCERFSYYGMRTVLTLYLTTILLFSDDKATVTYHVFTMLCYFTPLFGAILSDSFLGKFKTIFYISIIYAIGNVVISIASVPDLHLPILETSFLGLLLIGVGTGGIKPCVAAFGGDQFVAGQEKQRQQFFSLFYFCINAGSLISTFLTPALRAQVTCFDADTCYPLAFGVPAILMIVSLILFISGRPYYKIYSPQGNVLWDVAKITGRAIHGRFSNPNKREHWLDHADDKYEKKLIDDVKALYKVLWMFLPIPFFWALFDQQGSRWTLQANKMDGDLGFIDFTLQPDQIQVLNPLLIIFFIPISELFIYPLFNKCGILKKPLKRMCVGGLLAAFSFILAALVEIALERTLPVPVEINTSEFTFVNSLPCTLKINFAANNVNIAPLSNYTMPPIDSHVNYTGMATFSRGNSTECPLNRDVAGIFFIYPKSETAFTFALSSVDNKIVFKQGEEPHLKAKKGKSQLRFIYNLVNPDINASIVLNSTAGRKSYPIILSQDGSSFGLTDYTELIQPDEYYIYLEDSPTSRGLVQTSQGGVYTVILHETTNGEILMNVLTNVEANKLSMFWQVPQYVVITFAEIMFSITGLEFSYSQAPVSMKSVVQAMWLMAVAFGNLIVVVIAEAEIFHKQYYEFFLFAGLMAIDMVIFAIMGYFYVYTDQQEETPEPPEVVPTKDENGKTNLAFEAEVHFYSRMKNKFQIPRPVPVESTLSTLPASEQANVKFPKGLIFILVYTIGERFSFYGLQVVLTLYLLQQIKLNLSTSKIIYHTYGILTSFLPIIGGIISDVYLGKFWTIVSFSLIYASGFFLLTVSSIDPFELKPTIIFICVALSLMAIGSCGFKSNLVTLGGDQFFGRAKRYRDYYFSLNFWVVNIIALIAFIAAPLTRAGFSCFGEHYCYPLLFASTTIFIVIAIGICFFVGKNYYILIPPTRTLLKEFLACCWHAYRKRASSEESRVHWLDYADDEYSLQFIDDRHIVQVPAAGYTDLMVISAVPKCTINVIVKDDSYELQEYDGYLFTDVKIVGDLFITVEPTDDCSLQSTPQEMWINATMEKAYTLLIWYSFDENMTLQSFLAEEIRERDAQGKSFISEMEIEEPKKVPKFPKSVFFILGNELCERFSFYGIRAVLILYLTRQLRLPSESSKLVYHCFNMLNYFIPLFGGLLADIYLGKFKTILYVSLIYASGNVFLSMVTIPQLHLNPKLPLVIVALALIAIGAGGIKPCVASFGGDQFVKGQEQMRDKFFSIFYFCINVGAAMSMVLSPIFRADVACLGEIECYPLAFGFPALLMIIATILFVVGKPFYKIFPPNGTAIIDSVRCIWHALMSRRKVQEKKSHWLDYADDKYEASYIADVRTVLSVLLLFVPLPMFWALFDQQGSTWTLQSAKLDGRIGTTGFEIHPDQMDSLNAILVVVFIPIFTFLVYPILARCNLLKTPLQKMSTGGFLAALSFLIGGFIQLAIEARLPTPPPSGTVDIMMINTMNCPVHLDLASNTIHLESYDFYMFKELKTDQNITGFLTISQLCKNQMPLNTTIELSAEFELIVQDEKAYSVAIAINPDGIQVGPPVEQLRKRDMSKASPFIRFLYVDEKPFPNATLLLKQHDLPEESQQIYHRLVFDENSSFSSYAMVYPVYKSQICWAKHDSENCSTTPNIFEEISVYKGGIFDFLLIPDAQNNSQMELVEMMTFRPDSIHILIQTPMYVIITIAEVMLSISGLTFAYAEAPDGMKAVLQAAWLLTVAFGNVIVIIVVKLKEAFFNDARESTYFFVFAALLAVDMLVFTLLAVRYKYKSQDNVAATFGVTWAAVPSAEKPLASQSDPAVSSAEEPVAKKFPKAVFFVLGTELCERFSFYGMRAVLIIYLTGQLLVDAESTKKIYHTFNMLNYFVPLFGGLIADICLGKFKTILYMSLIYASGNIFLSMVTVPQIHLTPKLPLVIVALILIAVGAGGIKPCVASFGGDQFQKGQEPQRDKFFSIFYFCINIGAALSMILSPIFRADISCLGMDQCYPLAFGFPALLMVIATIIFILGKPLYHIFPPHGTAVIDTVRCISHALWTRHKVKENKPHWLYYADDKYDPSYIEDVRTVLSILLLFLPLPMFWALFDQQGSTWTLQSAKLDGRLNTAGDIEIHPDQMDSMNAIMVVVFIPIFTFLLYPLFVKCKILRTPLQKMTTGGLLAALAFLIGGFIQLAIEAKQPGPLPVGTIDLLMVNTMNCPVKLKINSEILNLKNYDVIYFYTVLYPGNSGMPDKASLTKIASVFRFYLFKELATKSKLSVTVNLSQKCKNLMGNQIQMAEEEKFEFKIEREKAYTVTVEMTPGGVTVGPPNLQVRKRDPHRAHPFVRFIYVGEKPYPNATLVVKQTTALEKSSKVKDKETIITPTQMTFATENAAFTDYHLIYPVFQTIVCWATNNSENCTTAAPKITTKISIYKGGIFEFLVVPLKNNTEMRLVEMMVFQPDSIHILIQTPMYVLITSGEVMLSISGLTFAYTEAPTGMKAVLQAAWLMTVALGNCIVLIVIEIKAAVAENTLESTFFFIFSVLMTQQKKSEYCIEDYGTTSQVILTKENGLSLLNLSSSAEEYLISPGSIFYSADFFVRRDGETQLFWSDIKHETIQSALLINSTLKNVTLLDLKDVWEIENVAVDWLAGNLYWVVKSRGRIDVAKTDGSNHCTVVTNIAKPRALALDPENGLMFWSDWSDVSPRIERSTLAGGDRRIIHKVDDKKNSGWLNAITLDRVKKLIYWVDAKSHTIHVSSYEGGNHRILLNEPRLLSRPFSLELINGKLVWPEFSSRAIIQCDVNAAAITPGIIYESTDVVFGVKSLSAIQRQPIWEEKCTLAAAGKCSHLCLRHKVGVDRCVCPFGMTLKKDGRSCIAQRTILAMVSQSETQQSVIYYKDPKEPMRALSSLILNKSSIVQSISYGHSQNLLVWLDYFDSKIYFRSPNQNGSFSVPQNTTSITVATHSFAQYVYIATNGDYPSIAECSFVTSVCVPVVLENVYAPSNLVFVDKNLIWLDFLNGKQFIEKYSLENLKRETVFTGTNICCVSGDMITKNIYWLEKNTLSRLHLDNNEIEQVDIDLEPSSMLLSVVNGVAYVKNHESIVRAYDLNTKNDIFVAPAEDDVTFVVPIEIPGEEEDLIVYDDLEAMNEAVFEPTFEIFEEKCDCVNGFCVDVKEGLVCVCNEGYKGSRCEISECSGYCIHGDCQLHFGNPVCNCYDNFFGEKCDSTHTPCSHDPCRESEKRFHDLHSQFRALFFVSVPVIACLTITTIGLFLLWIRTRHLLQTVGSVPELEKTEMGTASTKFRKYLQNGDEYAAMQVFQSSPDLQKNLDPNMSYGDAYNHNTPLHFTAKHAMKHLLRTFLNDLGGNPNKKNTKNESSLHTVCQVLQAKSLSTQERRSMCTILILQWQGPVLENGQYEKVDLTAVDERKNTALHHAAISGLKKCVELLVAHGAPLFVENDESMTPCDLAEKAGHLDIALFLESKMVFTESADTVNEADLLINLDFSEAYSGLRSQDLQEAKDQLLVETSDMLHVPLFTAEALLRNNDWSRESLLENWMKDPIDCCDKAGVQTPPSALQLAASQQGELSEEVDEYQEESLNSPIRTTLMEAEIMCEICTCVFEPTEEPVPAACDHFFCRACWEKYLSVKIQAGDAHIMCPAFGCSRLVPIDIIEKLVSATMVRRYLQFDIKAFVESNPTIKWCPFPGCGRAVRFPFADSATTSVFAIMKTSHAVDCGNGHYFCWECLGEAHSPCCCEKWKLWHQKIAEVKPEELKSTGVDTEDAANCLWLITNSKPCPNCKSPIQKNEGCNHMKCSKCKFDFCWVCLESWKKHSSATGGYFRCNRYEAVHRAEERHGMLISVAELRNKQMQELNRFVHYYTRFRNHENSHKMEEPLLESAKEKMFLLASSMPDLESGSGEMETKFVREAVTELLKARRVLCGSYVYGYYLEDNGYNKSIFEFMQNELEECTEKLAQMVARPYLRTPRAKIMQTTANVKRKRQEFVAAVAKGLIPPETPTNVRRFGRRRFPGFARMDSVEEEQLTQAIAESLRDLDPNDPWVKDSHGLHTNLTAIYDWPEYDSDEDIEMNQALAASILGECARTGCNRLRARNPRTGGLHDYCSLRCSKAAKGGELEESSVVYTSDYQMELLIALEMSRLQMIQDLERQRQSSENEENVENAENVENQQWNVESSSGLTINSIPNSSSWHYEPQNINSSEENEVAQNDEIIKLNDLPLEETNFNEENSTAKDNECDLVEKQSSFDTDTLDNFFAPSSSNVESCATTVDMPFDKKLLSFKSNSTGYLDQCLECNNRLTASTGNLVTHSDRRTALEFLRQPSEWFLTSTNSLAITQDDLSECEHHNHRLVASTGNLTTPRCPAYISSNPIFTLRLVSSALDLPERRCWGSASSLGANQVEEAVSGSCSPIRKQTCRLSLLLADILLDSCASRIFPTFRFVSLLPDFYVSLRTKKKKKLQFLQFPPFNLISLSKKKKKEKKIQVFNHMMYQFEASVLHIVEQAENREKQSSDLKEPVKKKASCSQLLPAFRIFFNQISPNLSNRSML</sequence>
<dbReference type="SUPFAM" id="SSF103473">
    <property type="entry name" value="MFS general substrate transporter"/>
    <property type="match status" value="4"/>
</dbReference>
<evidence type="ECO:0000256" key="26">
    <source>
        <dbReference type="ARBA" id="ARBA00047761"/>
    </source>
</evidence>
<dbReference type="PANTHER" id="PTHR11654">
    <property type="entry name" value="OLIGOPEPTIDE TRANSPORTER-RELATED"/>
    <property type="match status" value="1"/>
</dbReference>
<evidence type="ECO:0000256" key="20">
    <source>
        <dbReference type="ARBA" id="ARBA00022927"/>
    </source>
</evidence>
<evidence type="ECO:0000256" key="13">
    <source>
        <dbReference type="ARBA" id="ARBA00022729"/>
    </source>
</evidence>
<dbReference type="EnsemblMetazoa" id="SMAR008886-RA">
    <property type="protein sequence ID" value="SMAR008886-PA"/>
    <property type="gene ID" value="SMAR008886"/>
</dbReference>
<dbReference type="Pfam" id="PF19422">
    <property type="entry name" value="Ariadne"/>
    <property type="match status" value="1"/>
</dbReference>
<feature type="transmembrane region" description="Helical" evidence="36">
    <location>
        <begin position="1675"/>
        <end position="1696"/>
    </location>
</feature>
<feature type="site" description="Transition state stabilizer" evidence="29">
    <location>
        <position position="217"/>
    </location>
</feature>
<feature type="transmembrane region" description="Helical" evidence="36">
    <location>
        <begin position="1254"/>
        <end position="1273"/>
    </location>
</feature>
<feature type="transmembrane region" description="Helical" evidence="36">
    <location>
        <begin position="1708"/>
        <end position="1728"/>
    </location>
</feature>
<keyword evidence="15 32" id="KW-0863">Zinc-finger</keyword>
<evidence type="ECO:0000256" key="29">
    <source>
        <dbReference type="PIRSR" id="PIRSR640078-3"/>
    </source>
</evidence>
<keyword evidence="30" id="KW-0040">ANK repeat</keyword>
<dbReference type="EC" id="3.1.3.16" evidence="7"/>
<dbReference type="InterPro" id="IPR047564">
    <property type="entry name" value="Rcat_RBR_ANKIB1"/>
</dbReference>
<dbReference type="PROSITE" id="PS01022">
    <property type="entry name" value="PTR2_1"/>
    <property type="match status" value="3"/>
</dbReference>
<feature type="site" description="Transition state stabilizer" evidence="29">
    <location>
        <position position="255"/>
    </location>
</feature>
<feature type="transmembrane region" description="Helical" evidence="36">
    <location>
        <begin position="1327"/>
        <end position="1351"/>
    </location>
</feature>
<feature type="repeat" description="ANK" evidence="30">
    <location>
        <begin position="3853"/>
        <end position="3885"/>
    </location>
</feature>
<feature type="transmembrane region" description="Helical" evidence="36">
    <location>
        <begin position="1783"/>
        <end position="1803"/>
    </location>
</feature>
<dbReference type="PROSITE" id="PS50297">
    <property type="entry name" value="ANK_REP_REGION"/>
    <property type="match status" value="1"/>
</dbReference>
<evidence type="ECO:0000256" key="7">
    <source>
        <dbReference type="ARBA" id="ARBA00013081"/>
    </source>
</evidence>
<feature type="disulfide bond" evidence="31">
    <location>
        <begin position="3640"/>
        <end position="3649"/>
    </location>
</feature>
<dbReference type="PROSITE" id="PS50089">
    <property type="entry name" value="ZF_RING_2"/>
    <property type="match status" value="1"/>
</dbReference>
<evidence type="ECO:0000256" key="22">
    <source>
        <dbReference type="ARBA" id="ARBA00023136"/>
    </source>
</evidence>
<dbReference type="Pfam" id="PF00854">
    <property type="entry name" value="PTR2"/>
    <property type="match status" value="7"/>
</dbReference>
<dbReference type="InterPro" id="IPR000742">
    <property type="entry name" value="EGF"/>
</dbReference>
<dbReference type="Gene3D" id="1.20.1250.20">
    <property type="entry name" value="MFS general substrate transporter like domains"/>
    <property type="match status" value="7"/>
</dbReference>
<evidence type="ECO:0000259" key="39">
    <source>
        <dbReference type="PROSITE" id="PS50969"/>
    </source>
</evidence>
<evidence type="ECO:0000259" key="38">
    <source>
        <dbReference type="PROSITE" id="PS50089"/>
    </source>
</evidence>
<dbReference type="STRING" id="126957.T1J5I4"/>
<feature type="transmembrane region" description="Helical" evidence="36">
    <location>
        <begin position="598"/>
        <end position="617"/>
    </location>
</feature>
<dbReference type="InterPro" id="IPR045840">
    <property type="entry name" value="Ariadne"/>
</dbReference>
<dbReference type="InterPro" id="IPR023214">
    <property type="entry name" value="HAD_sf"/>
</dbReference>
<dbReference type="PROSITE" id="PS01023">
    <property type="entry name" value="PTR2_2"/>
    <property type="match status" value="1"/>
</dbReference>
<feature type="transmembrane region" description="Helical" evidence="36">
    <location>
        <begin position="2129"/>
        <end position="2150"/>
    </location>
</feature>
<feature type="transmembrane region" description="Helical" evidence="36">
    <location>
        <begin position="527"/>
        <end position="554"/>
    </location>
</feature>
<dbReference type="SMART" id="SM00577">
    <property type="entry name" value="CPDc"/>
    <property type="match status" value="1"/>
</dbReference>
<feature type="transmembrane region" description="Helical" evidence="36">
    <location>
        <begin position="758"/>
        <end position="780"/>
    </location>
</feature>
<dbReference type="SUPFAM" id="SSF57850">
    <property type="entry name" value="RING/U-box"/>
    <property type="match status" value="2"/>
</dbReference>
<evidence type="ECO:0000256" key="8">
    <source>
        <dbReference type="ARBA" id="ARBA00022448"/>
    </source>
</evidence>
<dbReference type="InterPro" id="IPR011948">
    <property type="entry name" value="Dullard_phosphatase"/>
</dbReference>
<dbReference type="PROSITE" id="PS00022">
    <property type="entry name" value="EGF_1"/>
    <property type="match status" value="1"/>
</dbReference>
<feature type="transmembrane region" description="Helical" evidence="36">
    <location>
        <begin position="1605"/>
        <end position="1627"/>
    </location>
</feature>
<evidence type="ECO:0000256" key="14">
    <source>
        <dbReference type="ARBA" id="ARBA00022737"/>
    </source>
</evidence>
<keyword evidence="13" id="KW-0732">Signal</keyword>
<dbReference type="SMART" id="SM00647">
    <property type="entry name" value="IBR"/>
    <property type="match status" value="2"/>
</dbReference>
<evidence type="ECO:0000256" key="6">
    <source>
        <dbReference type="ARBA" id="ARBA00012251"/>
    </source>
</evidence>
<evidence type="ECO:0000256" key="3">
    <source>
        <dbReference type="ARBA" id="ARBA00004167"/>
    </source>
</evidence>
<keyword evidence="8 34" id="KW-0813">Transport</keyword>
<dbReference type="CDD" id="cd20361">
    <property type="entry name" value="Rcat_RBR_ANKIB1"/>
    <property type="match status" value="1"/>
</dbReference>
<dbReference type="Gene3D" id="3.40.50.1000">
    <property type="entry name" value="HAD superfamily/HAD-like"/>
    <property type="match status" value="1"/>
</dbReference>
<evidence type="ECO:0000256" key="10">
    <source>
        <dbReference type="ARBA" id="ARBA00022679"/>
    </source>
</evidence>
<dbReference type="eggNOG" id="KOG1237">
    <property type="taxonomic scope" value="Eukaryota"/>
</dbReference>
<organism evidence="41 42">
    <name type="scientific">Strigamia maritima</name>
    <name type="common">European centipede</name>
    <name type="synonym">Geophilus maritimus</name>
    <dbReference type="NCBI Taxonomy" id="126957"/>
    <lineage>
        <taxon>Eukaryota</taxon>
        <taxon>Metazoa</taxon>
        <taxon>Ecdysozoa</taxon>
        <taxon>Arthropoda</taxon>
        <taxon>Myriapoda</taxon>
        <taxon>Chilopoda</taxon>
        <taxon>Pleurostigmophora</taxon>
        <taxon>Geophilomorpha</taxon>
        <taxon>Linotaeniidae</taxon>
        <taxon>Strigamia</taxon>
    </lineage>
</organism>
<dbReference type="CDD" id="cd17347">
    <property type="entry name" value="MFS_SLC15A1_2_like"/>
    <property type="match status" value="2"/>
</dbReference>
<evidence type="ECO:0000256" key="19">
    <source>
        <dbReference type="ARBA" id="ARBA00022856"/>
    </source>
</evidence>
<keyword evidence="14" id="KW-0677">Repeat</keyword>
<keyword evidence="9 31" id="KW-0245">EGF-like domain</keyword>
<keyword evidence="24" id="KW-0325">Glycoprotein</keyword>
<comment type="subcellular location">
    <subcellularLocation>
        <location evidence="2 34">Membrane</location>
        <topology evidence="2 34">Multi-pass membrane protein</topology>
    </subcellularLocation>
    <subcellularLocation>
        <location evidence="3">Membrane</location>
        <topology evidence="3">Single-pass membrane protein</topology>
    </subcellularLocation>
</comment>
<dbReference type="PROSITE" id="PS50088">
    <property type="entry name" value="ANK_REPEAT"/>
    <property type="match status" value="1"/>
</dbReference>
<feature type="repeat" description="LDL-receptor class B" evidence="33">
    <location>
        <begin position="3166"/>
        <end position="3210"/>
    </location>
</feature>
<evidence type="ECO:0000256" key="34">
    <source>
        <dbReference type="RuleBase" id="RU003755"/>
    </source>
</evidence>
<dbReference type="GO" id="GO:0008270">
    <property type="term" value="F:zinc ion binding"/>
    <property type="evidence" value="ECO:0007669"/>
    <property type="project" value="UniProtKB-KW"/>
</dbReference>
<feature type="transmembrane region" description="Helical" evidence="36">
    <location>
        <begin position="2334"/>
        <end position="2355"/>
    </location>
</feature>
<evidence type="ECO:0000256" key="28">
    <source>
        <dbReference type="PIRSR" id="PIRSR640078-1"/>
    </source>
</evidence>
<evidence type="ECO:0000256" key="17">
    <source>
        <dbReference type="ARBA" id="ARBA00022801"/>
    </source>
</evidence>
<dbReference type="InterPro" id="IPR044066">
    <property type="entry name" value="TRIAD_supradom"/>
</dbReference>
<feature type="transmembrane region" description="Helical" evidence="36">
    <location>
        <begin position="466"/>
        <end position="484"/>
    </location>
</feature>
<evidence type="ECO:0000256" key="24">
    <source>
        <dbReference type="ARBA" id="ARBA00023180"/>
    </source>
</evidence>
<keyword evidence="23 31" id="KW-1015">Disulfide bond</keyword>
<keyword evidence="21 36" id="KW-1133">Transmembrane helix</keyword>
<comment type="pathway">
    <text evidence="4">Protein modification; protein ubiquitination.</text>
</comment>
<feature type="transmembrane region" description="Helical" evidence="36">
    <location>
        <begin position="1158"/>
        <end position="1184"/>
    </location>
</feature>
<evidence type="ECO:0000256" key="1">
    <source>
        <dbReference type="ARBA" id="ARBA00001798"/>
    </source>
</evidence>
<evidence type="ECO:0000256" key="12">
    <source>
        <dbReference type="ARBA" id="ARBA00022723"/>
    </source>
</evidence>
<comment type="caution">
    <text evidence="31">Lacks conserved residue(s) required for the propagation of feature annotation.</text>
</comment>
<keyword evidence="12" id="KW-0479">Metal-binding</keyword>
<dbReference type="FunFam" id="2.120.10.30:FF:000241">
    <property type="entry name" value="Low-density lipoprotein receptor-related protein 6"/>
    <property type="match status" value="1"/>
</dbReference>
<keyword evidence="19" id="KW-0571">Peptide transport</keyword>
<dbReference type="InterPro" id="IPR011042">
    <property type="entry name" value="6-blade_b-propeller_TolB-like"/>
</dbReference>
<dbReference type="PROSITE" id="PS50026">
    <property type="entry name" value="EGF_3"/>
    <property type="match status" value="1"/>
</dbReference>
<dbReference type="Gene3D" id="2.120.10.30">
    <property type="entry name" value="TolB, C-terminal domain"/>
    <property type="match status" value="2"/>
</dbReference>
<feature type="domain" description="RING-type" evidence="40">
    <location>
        <begin position="4035"/>
        <end position="4271"/>
    </location>
</feature>
<dbReference type="InterPro" id="IPR040078">
    <property type="entry name" value="RNA_Pol_CTD_Phosphatase"/>
</dbReference>
<dbReference type="eggNOG" id="KOG1815">
    <property type="taxonomic scope" value="Eukaryota"/>
</dbReference>
<feature type="active site" description="4-aspartylphosphate intermediate" evidence="28">
    <location>
        <position position="161"/>
    </location>
</feature>
<dbReference type="GO" id="GO:0015031">
    <property type="term" value="P:protein transport"/>
    <property type="evidence" value="ECO:0007669"/>
    <property type="project" value="UniProtKB-KW"/>
</dbReference>
<dbReference type="Gene3D" id="1.25.40.20">
    <property type="entry name" value="Ankyrin repeat-containing domain"/>
    <property type="match status" value="1"/>
</dbReference>
<dbReference type="Proteomes" id="UP000014500">
    <property type="component" value="Unassembled WGS sequence"/>
</dbReference>
<dbReference type="PROSITE" id="PS50969">
    <property type="entry name" value="FCP1"/>
    <property type="match status" value="1"/>
</dbReference>
<feature type="transmembrane region" description="Helical" evidence="36">
    <location>
        <begin position="2162"/>
        <end position="2181"/>
    </location>
</feature>
<evidence type="ECO:0000259" key="37">
    <source>
        <dbReference type="PROSITE" id="PS50026"/>
    </source>
</evidence>
<evidence type="ECO:0000256" key="11">
    <source>
        <dbReference type="ARBA" id="ARBA00022692"/>
    </source>
</evidence>
<dbReference type="SMART" id="SM00181">
    <property type="entry name" value="EGF"/>
    <property type="match status" value="3"/>
</dbReference>
<evidence type="ECO:0000256" key="32">
    <source>
        <dbReference type="PROSITE-ProRule" id="PRU00175"/>
    </source>
</evidence>
<evidence type="ECO:0000256" key="35">
    <source>
        <dbReference type="SAM" id="MobiDB-lite"/>
    </source>
</evidence>
<feature type="domain" description="EGF-like" evidence="37">
    <location>
        <begin position="3616"/>
        <end position="3650"/>
    </location>
</feature>
<evidence type="ECO:0000256" key="30">
    <source>
        <dbReference type="PROSITE-ProRule" id="PRU00023"/>
    </source>
</evidence>